<proteinExistence type="inferred from homology"/>
<reference evidence="6" key="1">
    <citation type="submission" date="2023-07" db="EMBL/GenBank/DDBJ databases">
        <title>Genome content predicts the carbon catabolic preferences of heterotrophic bacteria.</title>
        <authorList>
            <person name="Gralka M."/>
        </authorList>
    </citation>
    <scope>NUCLEOTIDE SEQUENCE</scope>
    <source>
        <strain evidence="6">I3M17_2</strain>
    </source>
</reference>
<evidence type="ECO:0000313" key="6">
    <source>
        <dbReference type="EMBL" id="MDO6420935.1"/>
    </source>
</evidence>
<evidence type="ECO:0000256" key="4">
    <source>
        <dbReference type="ARBA" id="ARBA00022490"/>
    </source>
</evidence>
<dbReference type="InterPro" id="IPR050531">
    <property type="entry name" value="SdhE_FAD_assembly_factor"/>
</dbReference>
<keyword evidence="4" id="KW-0963">Cytoplasm</keyword>
<evidence type="ECO:0000256" key="5">
    <source>
        <dbReference type="ARBA" id="ARBA00023186"/>
    </source>
</evidence>
<comment type="caution">
    <text evidence="6">The sequence shown here is derived from an EMBL/GenBank/DDBJ whole genome shotgun (WGS) entry which is preliminary data.</text>
</comment>
<name>A0AAW7X0Q6_9GAMM</name>
<dbReference type="Pfam" id="PF03937">
    <property type="entry name" value="Sdh5"/>
    <property type="match status" value="1"/>
</dbReference>
<dbReference type="PANTHER" id="PTHR39585:SF1">
    <property type="entry name" value="FAD ASSEMBLY FACTOR SDHE"/>
    <property type="match status" value="1"/>
</dbReference>
<dbReference type="AlphaFoldDB" id="A0AAW7X0Q6"/>
<dbReference type="EMBL" id="JAUOPB010000001">
    <property type="protein sequence ID" value="MDO6420935.1"/>
    <property type="molecule type" value="Genomic_DNA"/>
</dbReference>
<dbReference type="Gene3D" id="1.10.150.250">
    <property type="entry name" value="Flavinator of succinate dehydrogenase"/>
    <property type="match status" value="1"/>
</dbReference>
<comment type="similarity">
    <text evidence="2">Belongs to the SdhE FAD assembly factor family.</text>
</comment>
<dbReference type="InterPro" id="IPR005631">
    <property type="entry name" value="SDH"/>
</dbReference>
<gene>
    <name evidence="6" type="ORF">Q4521_00465</name>
</gene>
<dbReference type="GO" id="GO:0006105">
    <property type="term" value="P:succinate metabolic process"/>
    <property type="evidence" value="ECO:0007669"/>
    <property type="project" value="TreeGrafter"/>
</dbReference>
<dbReference type="Proteomes" id="UP001169760">
    <property type="component" value="Unassembled WGS sequence"/>
</dbReference>
<protein>
    <recommendedName>
        <fullName evidence="3">FAD assembly factor SdhE</fullName>
    </recommendedName>
</protein>
<accession>A0AAW7X0Q6</accession>
<dbReference type="GO" id="GO:0005737">
    <property type="term" value="C:cytoplasm"/>
    <property type="evidence" value="ECO:0007669"/>
    <property type="project" value="UniProtKB-SubCell"/>
</dbReference>
<dbReference type="GeneID" id="98613923"/>
<dbReference type="PANTHER" id="PTHR39585">
    <property type="entry name" value="FAD ASSEMBLY FACTOR SDHE"/>
    <property type="match status" value="1"/>
</dbReference>
<sequence>MDINKLRWASRRGMLELDLVLNPFLDNVYSTLGADDQALFHKLLEEQDQDLFQWFMRKSEPEAPDLKRIVSIILNNTGLQD</sequence>
<evidence type="ECO:0000256" key="3">
    <source>
        <dbReference type="ARBA" id="ARBA00019418"/>
    </source>
</evidence>
<evidence type="ECO:0000256" key="2">
    <source>
        <dbReference type="ARBA" id="ARBA00008571"/>
    </source>
</evidence>
<comment type="subcellular location">
    <subcellularLocation>
        <location evidence="1">Cytoplasm</location>
    </subcellularLocation>
</comment>
<organism evidence="6 7">
    <name type="scientific">Saccharophagus degradans</name>
    <dbReference type="NCBI Taxonomy" id="86304"/>
    <lineage>
        <taxon>Bacteria</taxon>
        <taxon>Pseudomonadati</taxon>
        <taxon>Pseudomonadota</taxon>
        <taxon>Gammaproteobacteria</taxon>
        <taxon>Cellvibrionales</taxon>
        <taxon>Cellvibrionaceae</taxon>
        <taxon>Saccharophagus</taxon>
    </lineage>
</organism>
<evidence type="ECO:0000256" key="1">
    <source>
        <dbReference type="ARBA" id="ARBA00004496"/>
    </source>
</evidence>
<evidence type="ECO:0000313" key="7">
    <source>
        <dbReference type="Proteomes" id="UP001169760"/>
    </source>
</evidence>
<dbReference type="InterPro" id="IPR036714">
    <property type="entry name" value="SDH_sf"/>
</dbReference>
<keyword evidence="5" id="KW-0143">Chaperone</keyword>
<dbReference type="SUPFAM" id="SSF109910">
    <property type="entry name" value="YgfY-like"/>
    <property type="match status" value="1"/>
</dbReference>
<dbReference type="RefSeq" id="WP_011468732.1">
    <property type="nucleotide sequence ID" value="NZ_CP123764.1"/>
</dbReference>